<dbReference type="Proteomes" id="UP000009022">
    <property type="component" value="Unassembled WGS sequence"/>
</dbReference>
<reference evidence="8 9" key="1">
    <citation type="journal article" date="2008" name="Nature">
        <title>The Trichoplax genome and the nature of placozoans.</title>
        <authorList>
            <person name="Srivastava M."/>
            <person name="Begovic E."/>
            <person name="Chapman J."/>
            <person name="Putnam N.H."/>
            <person name="Hellsten U."/>
            <person name="Kawashima T."/>
            <person name="Kuo A."/>
            <person name="Mitros T."/>
            <person name="Salamov A."/>
            <person name="Carpenter M.L."/>
            <person name="Signorovitch A.Y."/>
            <person name="Moreno M.A."/>
            <person name="Kamm K."/>
            <person name="Grimwood J."/>
            <person name="Schmutz J."/>
            <person name="Shapiro H."/>
            <person name="Grigoriev I.V."/>
            <person name="Buss L.W."/>
            <person name="Schierwater B."/>
            <person name="Dellaporta S.L."/>
            <person name="Rokhsar D.S."/>
        </authorList>
    </citation>
    <scope>NUCLEOTIDE SEQUENCE [LARGE SCALE GENOMIC DNA]</scope>
    <source>
        <strain evidence="8 9">Grell-BS-1999</strain>
    </source>
</reference>
<evidence type="ECO:0000313" key="8">
    <source>
        <dbReference type="EMBL" id="EDV24522.1"/>
    </source>
</evidence>
<keyword evidence="9" id="KW-1185">Reference proteome</keyword>
<dbReference type="STRING" id="10228.B3RY12"/>
<feature type="domain" description="RRM" evidence="7">
    <location>
        <begin position="5"/>
        <end position="86"/>
    </location>
</feature>
<dbReference type="CTD" id="6754057"/>
<dbReference type="EMBL" id="DS985245">
    <property type="protein sequence ID" value="EDV24522.1"/>
    <property type="molecule type" value="Genomic_DNA"/>
</dbReference>
<dbReference type="HOGENOM" id="CLU_501892_0_0_1"/>
<evidence type="ECO:0000259" key="7">
    <source>
        <dbReference type="PROSITE" id="PS50102"/>
    </source>
</evidence>
<dbReference type="PROSITE" id="PS50102">
    <property type="entry name" value="RRM"/>
    <property type="match status" value="1"/>
</dbReference>
<feature type="region of interest" description="Disordered" evidence="6">
    <location>
        <begin position="318"/>
        <end position="344"/>
    </location>
</feature>
<evidence type="ECO:0000256" key="2">
    <source>
        <dbReference type="ARBA" id="ARBA00022884"/>
    </source>
</evidence>
<dbReference type="RefSeq" id="XP_002112412.1">
    <property type="nucleotide sequence ID" value="XM_002112376.1"/>
</dbReference>
<dbReference type="SMART" id="SM00360">
    <property type="entry name" value="RRM"/>
    <property type="match status" value="1"/>
</dbReference>
<dbReference type="Pfam" id="PF00076">
    <property type="entry name" value="RRM_1"/>
    <property type="match status" value="1"/>
</dbReference>
<evidence type="ECO:0000256" key="5">
    <source>
        <dbReference type="SAM" id="Coils"/>
    </source>
</evidence>
<dbReference type="InterPro" id="IPR000504">
    <property type="entry name" value="RRM_dom"/>
</dbReference>
<dbReference type="GO" id="GO:0005730">
    <property type="term" value="C:nucleolus"/>
    <property type="evidence" value="ECO:0007669"/>
    <property type="project" value="UniProtKB-SubCell"/>
</dbReference>
<feature type="coiled-coil region" evidence="5">
    <location>
        <begin position="394"/>
        <end position="421"/>
    </location>
</feature>
<sequence length="543" mass="62102">MQIERRVFIGGLHQDVTEDDIKRCFRTFGDIRNVEIKVKTNASGGRPNTFAYLDISITDKNFERCLSTYNKARWKGNHMRLQLAKDNFLCRLNSERDDIKKTSIACESDHPQRVVASKEGDETGNTYDRLSPGLKMHRKDRKHVINCSFEKAQNTRIIFDNARSTDYENSLRDISVIELTWNIIKTAKGLEDKSFDHNHETPRESNSNSIINKYRKASVLSDDKLISRMPHTVTLQSDVNGEERISAEITQVSQPTVEGRIPLFDHSSDEESNDSDRFKVRPHLEGNRGQRLLDLQKTYHGDARFKLDDRFLEDDVNSTYSHETSSDARDAMYNDDNGTSPSHFKNERQQMLEVLQGMVGNIAFTGVTSNVSSGSKKMKRYDPNDKSHSIYEFKKEESTDMQNIQQTKTDLNDNIAEKNQSSHKYSNVIPSLGEYFSGGSKADTSPFIFTSEKANRSFDDAMHVVDSKLDEFSLRDITNEANPQNSECKSSIISWSSCDEVECSEENERAQSPTIETKVCVVGPKMFFCMHEDWTKCSRLRGM</sequence>
<dbReference type="SUPFAM" id="SSF54928">
    <property type="entry name" value="RNA-binding domain, RBD"/>
    <property type="match status" value="1"/>
</dbReference>
<name>B3RY12_TRIAD</name>
<dbReference type="CDD" id="cd12226">
    <property type="entry name" value="RRM_NOL8"/>
    <property type="match status" value="1"/>
</dbReference>
<evidence type="ECO:0000313" key="9">
    <source>
        <dbReference type="Proteomes" id="UP000009022"/>
    </source>
</evidence>
<protein>
    <recommendedName>
        <fullName evidence="7">RRM domain-containing protein</fullName>
    </recommendedName>
</protein>
<dbReference type="PhylomeDB" id="B3RY12"/>
<dbReference type="PANTHER" id="PTHR48029:SF1">
    <property type="entry name" value="NUCLEOLAR PROTEIN 8"/>
    <property type="match status" value="1"/>
</dbReference>
<proteinExistence type="predicted"/>
<dbReference type="GO" id="GO:0003723">
    <property type="term" value="F:RNA binding"/>
    <property type="evidence" value="ECO:0000318"/>
    <property type="project" value="GO_Central"/>
</dbReference>
<evidence type="ECO:0000256" key="4">
    <source>
        <dbReference type="PROSITE-ProRule" id="PRU00176"/>
    </source>
</evidence>
<dbReference type="InterPro" id="IPR012677">
    <property type="entry name" value="Nucleotide-bd_a/b_plait_sf"/>
</dbReference>
<evidence type="ECO:0000256" key="1">
    <source>
        <dbReference type="ARBA" id="ARBA00004604"/>
    </source>
</evidence>
<dbReference type="PANTHER" id="PTHR48029">
    <property type="entry name" value="NUCLEOLAR PROTEIN 8"/>
    <property type="match status" value="1"/>
</dbReference>
<dbReference type="GeneID" id="6754057"/>
<dbReference type="InParanoid" id="B3RY12"/>
<dbReference type="OrthoDB" id="21643at2759"/>
<dbReference type="eggNOG" id="KOG4365">
    <property type="taxonomic scope" value="Eukaryota"/>
</dbReference>
<dbReference type="InterPro" id="IPR035979">
    <property type="entry name" value="RBD_domain_sf"/>
</dbReference>
<organism evidence="8 9">
    <name type="scientific">Trichoplax adhaerens</name>
    <name type="common">Trichoplax reptans</name>
    <dbReference type="NCBI Taxonomy" id="10228"/>
    <lineage>
        <taxon>Eukaryota</taxon>
        <taxon>Metazoa</taxon>
        <taxon>Placozoa</taxon>
        <taxon>Uniplacotomia</taxon>
        <taxon>Trichoplacea</taxon>
        <taxon>Trichoplacidae</taxon>
        <taxon>Trichoplax</taxon>
    </lineage>
</organism>
<keyword evidence="3" id="KW-0539">Nucleus</keyword>
<dbReference type="Gene3D" id="3.30.70.330">
    <property type="match status" value="1"/>
</dbReference>
<dbReference type="KEGG" id="tad:TRIADDRAFT_56401"/>
<keyword evidence="5" id="KW-0175">Coiled coil</keyword>
<comment type="subcellular location">
    <subcellularLocation>
        <location evidence="1">Nucleus</location>
        <location evidence="1">Nucleolus</location>
    </subcellularLocation>
</comment>
<gene>
    <name evidence="8" type="ORF">TRIADDRAFT_56401</name>
</gene>
<dbReference type="InterPro" id="IPR034138">
    <property type="entry name" value="NOP8_RRM"/>
</dbReference>
<evidence type="ECO:0000256" key="6">
    <source>
        <dbReference type="SAM" id="MobiDB-lite"/>
    </source>
</evidence>
<dbReference type="AlphaFoldDB" id="B3RY12"/>
<evidence type="ECO:0000256" key="3">
    <source>
        <dbReference type="ARBA" id="ARBA00023242"/>
    </source>
</evidence>
<keyword evidence="2 4" id="KW-0694">RNA-binding</keyword>
<accession>B3RY12</accession>